<dbReference type="SUPFAM" id="SSF53474">
    <property type="entry name" value="alpha/beta-Hydrolases"/>
    <property type="match status" value="1"/>
</dbReference>
<dbReference type="Proteomes" id="UP000315522">
    <property type="component" value="Unassembled WGS sequence"/>
</dbReference>
<feature type="chain" id="PRO_5022271194" description="Carboxypeptidase" evidence="6">
    <location>
        <begin position="20"/>
        <end position="595"/>
    </location>
</feature>
<evidence type="ECO:0000256" key="3">
    <source>
        <dbReference type="ARBA" id="ARBA00022670"/>
    </source>
</evidence>
<comment type="similarity">
    <text evidence="1 6">Belongs to the peptidase S10 family.</text>
</comment>
<keyword evidence="6" id="KW-0732">Signal</keyword>
<feature type="compositionally biased region" description="Polar residues" evidence="7">
    <location>
        <begin position="568"/>
        <end position="578"/>
    </location>
</feature>
<evidence type="ECO:0000256" key="1">
    <source>
        <dbReference type="ARBA" id="ARBA00009431"/>
    </source>
</evidence>
<dbReference type="GO" id="GO:0004185">
    <property type="term" value="F:serine-type carboxypeptidase activity"/>
    <property type="evidence" value="ECO:0007669"/>
    <property type="project" value="UniProtKB-UniRule"/>
</dbReference>
<gene>
    <name evidence="8" type="ORF">LAWI1_G003351</name>
</gene>
<organism evidence="8 9">
    <name type="scientific">Lachnellula willkommii</name>
    <dbReference type="NCBI Taxonomy" id="215461"/>
    <lineage>
        <taxon>Eukaryota</taxon>
        <taxon>Fungi</taxon>
        <taxon>Dikarya</taxon>
        <taxon>Ascomycota</taxon>
        <taxon>Pezizomycotina</taxon>
        <taxon>Leotiomycetes</taxon>
        <taxon>Helotiales</taxon>
        <taxon>Lachnaceae</taxon>
        <taxon>Lachnellula</taxon>
    </lineage>
</organism>
<feature type="region of interest" description="Disordered" evidence="7">
    <location>
        <begin position="26"/>
        <end position="56"/>
    </location>
</feature>
<evidence type="ECO:0000256" key="7">
    <source>
        <dbReference type="SAM" id="MobiDB-lite"/>
    </source>
</evidence>
<evidence type="ECO:0000313" key="8">
    <source>
        <dbReference type="EMBL" id="TVY89606.1"/>
    </source>
</evidence>
<evidence type="ECO:0000313" key="9">
    <source>
        <dbReference type="Proteomes" id="UP000315522"/>
    </source>
</evidence>
<keyword evidence="9" id="KW-1185">Reference proteome</keyword>
<dbReference type="InterPro" id="IPR001563">
    <property type="entry name" value="Peptidase_S10"/>
</dbReference>
<feature type="region of interest" description="Disordered" evidence="7">
    <location>
        <begin position="568"/>
        <end position="595"/>
    </location>
</feature>
<keyword evidence="2 6" id="KW-0121">Carboxypeptidase</keyword>
<dbReference type="PANTHER" id="PTHR11802">
    <property type="entry name" value="SERINE PROTEASE FAMILY S10 SERINE CARBOXYPEPTIDASE"/>
    <property type="match status" value="1"/>
</dbReference>
<keyword evidence="5" id="KW-0325">Glycoprotein</keyword>
<dbReference type="InterPro" id="IPR033124">
    <property type="entry name" value="Ser_caboxypep_his_AS"/>
</dbReference>
<dbReference type="AlphaFoldDB" id="A0A559M9G6"/>
<evidence type="ECO:0000256" key="6">
    <source>
        <dbReference type="RuleBase" id="RU361156"/>
    </source>
</evidence>
<feature type="signal peptide" evidence="6">
    <location>
        <begin position="1"/>
        <end position="19"/>
    </location>
</feature>
<keyword evidence="4 6" id="KW-0378">Hydrolase</keyword>
<name>A0A559M9G6_9HELO</name>
<comment type="caution">
    <text evidence="8">The sequence shown here is derived from an EMBL/GenBank/DDBJ whole genome shotgun (WGS) entry which is preliminary data.</text>
</comment>
<dbReference type="EMBL" id="QGML01001176">
    <property type="protein sequence ID" value="TVY89606.1"/>
    <property type="molecule type" value="Genomic_DNA"/>
</dbReference>
<dbReference type="InterPro" id="IPR018202">
    <property type="entry name" value="Ser_caboxypep_ser_AS"/>
</dbReference>
<dbReference type="PRINTS" id="PR00724">
    <property type="entry name" value="CRBOXYPTASEC"/>
</dbReference>
<sequence length="595" mass="65596">MRFSTCLSALAIAAGLVSAAHHSGRSLKHVGKADKPRNHVKRGQPQGQQQTRRDTSRYLTNSSSKYVVNGTAIPEVDFDIGESYAGLMPISKEKNETRELYFWFFPSENTEASDEILIWLNGGVSTRNFMCYSGNSFCGLANRKLVTQRANEILQPGCSSLEGVLQENGPFLWQYGTVKPVSNPYTWVNLTNVVWVEQPVGTGFSQGTPSATSETDVAEQFLGFWKNFMDTFDLKGRKVFITGESYAGYYVPYIADAMLNKNDTKYFNVEATMIYDPSTSSDVIQDQIPAVQFVDYWGGLFPFNDTFKAQIHNMSASCGYDDYISKYLTFPPPGLFPVELPGTDETGFTTAECDVFDAIYNEVFYVNPCWDIYQVATTCPELWDVLGFPGSFDYVPAGAEVYFNRTDVQKAINAPLIDWNECTNTEVFVNGQDNSPPSGLSVLPGVIERSKRTVIGHGALDMVLISNGTLLMINNMTWNGAQGFQSKPSDPFYVPYHSEGYSPDLGQSDPALSVVAASGIFGTTHTERGLTWVSVDLSGHMIPQYAPTASYRTLEFLLGRVDSLSSTAPFTTDNTTQPDGPLGNGTGPPTRKMKV</sequence>
<reference evidence="8 9" key="1">
    <citation type="submission" date="2018-05" db="EMBL/GenBank/DDBJ databases">
        <title>Genome sequencing and assembly of the regulated plant pathogen Lachnellula willkommii and related sister species for the development of diagnostic species identification markers.</title>
        <authorList>
            <person name="Giroux E."/>
            <person name="Bilodeau G."/>
        </authorList>
    </citation>
    <scope>NUCLEOTIDE SEQUENCE [LARGE SCALE GENOMIC DNA]</scope>
    <source>
        <strain evidence="8 9">CBS 172.35</strain>
    </source>
</reference>
<dbReference type="Gene3D" id="3.40.50.1820">
    <property type="entry name" value="alpha/beta hydrolase"/>
    <property type="match status" value="1"/>
</dbReference>
<dbReference type="GO" id="GO:0006508">
    <property type="term" value="P:proteolysis"/>
    <property type="evidence" value="ECO:0007669"/>
    <property type="project" value="UniProtKB-KW"/>
</dbReference>
<dbReference type="PANTHER" id="PTHR11802:SF479">
    <property type="entry name" value="CARBOXYPEPTIDASE"/>
    <property type="match status" value="1"/>
</dbReference>
<dbReference type="Pfam" id="PF00450">
    <property type="entry name" value="Peptidase_S10"/>
    <property type="match status" value="2"/>
</dbReference>
<evidence type="ECO:0000256" key="5">
    <source>
        <dbReference type="ARBA" id="ARBA00023180"/>
    </source>
</evidence>
<protein>
    <recommendedName>
        <fullName evidence="6">Carboxypeptidase</fullName>
        <ecNumber evidence="6">3.4.16.-</ecNumber>
    </recommendedName>
</protein>
<dbReference type="PROSITE" id="PS00560">
    <property type="entry name" value="CARBOXYPEPT_SER_HIS"/>
    <property type="match status" value="1"/>
</dbReference>
<dbReference type="EC" id="3.4.16.-" evidence="6"/>
<accession>A0A559M9G6</accession>
<keyword evidence="3 6" id="KW-0645">Protease</keyword>
<dbReference type="InterPro" id="IPR029058">
    <property type="entry name" value="AB_hydrolase_fold"/>
</dbReference>
<proteinExistence type="inferred from homology"/>
<evidence type="ECO:0000256" key="4">
    <source>
        <dbReference type="ARBA" id="ARBA00022801"/>
    </source>
</evidence>
<evidence type="ECO:0000256" key="2">
    <source>
        <dbReference type="ARBA" id="ARBA00022645"/>
    </source>
</evidence>
<dbReference type="PROSITE" id="PS00131">
    <property type="entry name" value="CARBOXYPEPT_SER_SER"/>
    <property type="match status" value="1"/>
</dbReference>